<reference evidence="1" key="1">
    <citation type="submission" date="2016-01" db="EMBL/GenBank/DDBJ databases">
        <authorList>
            <person name="Peeters C."/>
        </authorList>
    </citation>
    <scope>NUCLEOTIDE SEQUENCE</scope>
    <source>
        <strain evidence="1">LMG 29320</strain>
    </source>
</reference>
<evidence type="ECO:0008006" key="3">
    <source>
        <dbReference type="Google" id="ProtNLM"/>
    </source>
</evidence>
<organism evidence="1 2">
    <name type="scientific">Caballeronia fortuita</name>
    <dbReference type="NCBI Taxonomy" id="1777138"/>
    <lineage>
        <taxon>Bacteria</taxon>
        <taxon>Pseudomonadati</taxon>
        <taxon>Pseudomonadota</taxon>
        <taxon>Betaproteobacteria</taxon>
        <taxon>Burkholderiales</taxon>
        <taxon>Burkholderiaceae</taxon>
        <taxon>Caballeronia</taxon>
    </lineage>
</organism>
<evidence type="ECO:0000313" key="2">
    <source>
        <dbReference type="Proteomes" id="UP000054903"/>
    </source>
</evidence>
<keyword evidence="2" id="KW-1185">Reference proteome</keyword>
<dbReference type="EMBL" id="FCNX02000029">
    <property type="protein sequence ID" value="SAL03207.1"/>
    <property type="molecule type" value="Genomic_DNA"/>
</dbReference>
<dbReference type="STRING" id="1777138.AWB77_06736"/>
<dbReference type="AlphaFoldDB" id="A0A158EBC1"/>
<name>A0A158EBC1_9BURK</name>
<comment type="caution">
    <text evidence="1">The sequence shown here is derived from an EMBL/GenBank/DDBJ whole genome shotgun (WGS) entry which is preliminary data.</text>
</comment>
<dbReference type="Proteomes" id="UP000054903">
    <property type="component" value="Unassembled WGS sequence"/>
</dbReference>
<sequence length="287" mass="33589">MQQEIISRADSIARGLKRYFTGKPCKRGHVSERNVAALTCIQCSNEKSAARYQSDPDRFRSEARERMAKKRPEPIKRAKAAVPAEQLCILLHVLDRRTALDRGLRHYFTGCQCVNGHLCERITSDRQCIQCKRARTRKWVVDNRESVNARQRDKQLSRYRSRSAEEKKADRAKRRTWISSYMAQYMRDNKERYVHYATRRRAAKLRAIPAWYGELDEFVMEEAALLCRIRRELTGVIWHVDHMIPLRAKDACGLHWSANVQLLPGAINASKSNRMILTEPREWILHL</sequence>
<gene>
    <name evidence="1" type="ORF">AWB77_06736</name>
</gene>
<protein>
    <recommendedName>
        <fullName evidence="3">HNH nuclease domain-containing protein</fullName>
    </recommendedName>
</protein>
<accession>A0A158EBC1</accession>
<proteinExistence type="predicted"/>
<evidence type="ECO:0000313" key="1">
    <source>
        <dbReference type="EMBL" id="SAL03207.1"/>
    </source>
</evidence>